<protein>
    <submittedName>
        <fullName evidence="2">NAD-dependent epimerase/dehydratase</fullName>
    </submittedName>
</protein>
<dbReference type="PATRIC" id="fig|743722.3.peg.5084"/>
<reference evidence="2" key="1">
    <citation type="submission" date="2011-03" db="EMBL/GenBank/DDBJ databases">
        <title>Complete sequence of Sphingobacterium sp. 21.</title>
        <authorList>
            <consortium name="US DOE Joint Genome Institute"/>
            <person name="Lucas S."/>
            <person name="Copeland A."/>
            <person name="Lapidus A."/>
            <person name="Cheng J.-F."/>
            <person name="Goodwin L."/>
            <person name="Pitluck S."/>
            <person name="Davenport K."/>
            <person name="Detter J.C."/>
            <person name="Han C."/>
            <person name="Tapia R."/>
            <person name="Land M."/>
            <person name="Hauser L."/>
            <person name="Kyrpides N."/>
            <person name="Ivanova N."/>
            <person name="Ovchinnikova G."/>
            <person name="Pagani I."/>
            <person name="Siebers A.K."/>
            <person name="Allgaier M."/>
            <person name="Thelen M.P."/>
            <person name="Hugenholtz P."/>
            <person name="Woyke T."/>
        </authorList>
    </citation>
    <scope>NUCLEOTIDE SEQUENCE</scope>
    <source>
        <strain evidence="2">21</strain>
    </source>
</reference>
<dbReference type="SUPFAM" id="SSF51735">
    <property type="entry name" value="NAD(P)-binding Rossmann-fold domains"/>
    <property type="match status" value="1"/>
</dbReference>
<accession>F4C4Q0</accession>
<evidence type="ECO:0000313" key="2">
    <source>
        <dbReference type="EMBL" id="ADZ81299.1"/>
    </source>
</evidence>
<dbReference type="Gene3D" id="3.40.50.720">
    <property type="entry name" value="NAD(P)-binding Rossmann-like Domain"/>
    <property type="match status" value="1"/>
</dbReference>
<dbReference type="GO" id="GO:0004029">
    <property type="term" value="F:aldehyde dehydrogenase (NAD+) activity"/>
    <property type="evidence" value="ECO:0007669"/>
    <property type="project" value="TreeGrafter"/>
</dbReference>
<evidence type="ECO:0000259" key="1">
    <source>
        <dbReference type="Pfam" id="PF01370"/>
    </source>
</evidence>
<dbReference type="InterPro" id="IPR001509">
    <property type="entry name" value="Epimerase_deHydtase"/>
</dbReference>
<dbReference type="KEGG" id="shg:Sph21_4792"/>
<gene>
    <name evidence="2" type="ordered locus">Sph21_4792</name>
</gene>
<sequence length="291" mass="30954">MNIFVTGASGFIGSAVVKELIQAGHQVIGLARSEASAKIIRDAGASVLLGTLEDLEILKQGASQADGIIHTAFIHDFTQYQKAGEVDKTAIQTMGNVLADTNKPLVVTSGMLGLTPINGFITEESPVGNSPRPSEATALALAEAGVHASVVRLPPSVHDKGDKGFIPFIIAQARKNGVSAYPEEGKNHWSAVHRLDAAKAYRLAVEKAAKGAVYNVVGDQSIEIKTIATLIGKQLQLPVQSVSGEATVTHFDWMGRFITFEGAAIGSKTQEQLGWKPTHIGLLEDMQENYF</sequence>
<dbReference type="PANTHER" id="PTHR48079:SF9">
    <property type="entry name" value="PUTATIVE-RELATED"/>
    <property type="match status" value="1"/>
</dbReference>
<dbReference type="PANTHER" id="PTHR48079">
    <property type="entry name" value="PROTEIN YEEZ"/>
    <property type="match status" value="1"/>
</dbReference>
<dbReference type="eggNOG" id="COG0451">
    <property type="taxonomic scope" value="Bacteria"/>
</dbReference>
<dbReference type="InterPro" id="IPR051783">
    <property type="entry name" value="NAD(P)-dependent_oxidoreduct"/>
</dbReference>
<dbReference type="CDD" id="cd05262">
    <property type="entry name" value="SDR_a7"/>
    <property type="match status" value="1"/>
</dbReference>
<organism evidence="2">
    <name type="scientific">Sphingobacterium sp. (strain 21)</name>
    <dbReference type="NCBI Taxonomy" id="743722"/>
    <lineage>
        <taxon>Bacteria</taxon>
        <taxon>Pseudomonadati</taxon>
        <taxon>Bacteroidota</taxon>
        <taxon>Sphingobacteriia</taxon>
        <taxon>Sphingobacteriales</taxon>
        <taxon>Sphingobacteriaceae</taxon>
        <taxon>Sphingobacterium</taxon>
    </lineage>
</organism>
<feature type="domain" description="NAD-dependent epimerase/dehydratase" evidence="1">
    <location>
        <begin position="3"/>
        <end position="76"/>
    </location>
</feature>
<dbReference type="OrthoDB" id="9807212at2"/>
<dbReference type="HOGENOM" id="CLU_007383_12_3_10"/>
<dbReference type="STRING" id="743722.Sph21_4792"/>
<dbReference type="GO" id="GO:0005737">
    <property type="term" value="C:cytoplasm"/>
    <property type="evidence" value="ECO:0007669"/>
    <property type="project" value="TreeGrafter"/>
</dbReference>
<name>F4C4Q0_SPHS2</name>
<proteinExistence type="predicted"/>
<dbReference type="AlphaFoldDB" id="F4C4Q0"/>
<dbReference type="InterPro" id="IPR036291">
    <property type="entry name" value="NAD(P)-bd_dom_sf"/>
</dbReference>
<dbReference type="Pfam" id="PF01370">
    <property type="entry name" value="Epimerase"/>
    <property type="match status" value="1"/>
</dbReference>
<dbReference type="EMBL" id="CP002584">
    <property type="protein sequence ID" value="ADZ81299.1"/>
    <property type="molecule type" value="Genomic_DNA"/>
</dbReference>